<keyword evidence="2" id="KW-1185">Reference proteome</keyword>
<dbReference type="AlphaFoldDB" id="A0A9X2WYD3"/>
<name>A0A9X2WYD3_9GAMM</name>
<organism evidence="1 2">
    <name type="scientific">Shewanella septentrionalis</name>
    <dbReference type="NCBI Taxonomy" id="2952223"/>
    <lineage>
        <taxon>Bacteria</taxon>
        <taxon>Pseudomonadati</taxon>
        <taxon>Pseudomonadota</taxon>
        <taxon>Gammaproteobacteria</taxon>
        <taxon>Alteromonadales</taxon>
        <taxon>Shewanellaceae</taxon>
        <taxon>Shewanella</taxon>
    </lineage>
</organism>
<dbReference type="EMBL" id="JAMTCC010000050">
    <property type="protein sequence ID" value="MCT7947706.1"/>
    <property type="molecule type" value="Genomic_DNA"/>
</dbReference>
<accession>A0A9X2WYD3</accession>
<evidence type="ECO:0000313" key="2">
    <source>
        <dbReference type="Proteomes" id="UP001155604"/>
    </source>
</evidence>
<comment type="caution">
    <text evidence="1">The sequence shown here is derived from an EMBL/GenBank/DDBJ whole genome shotgun (WGS) entry which is preliminary data.</text>
</comment>
<sequence>MLKLDCFKDRLYVYLEAGRVKKTKNKIIEFILPEIDELNENGFTLKQICESINNNDCYFKIELAPLKTTIARIRRKKRQINQDPLQSKSSSSQHNDIHIVNTSVKNQCSDDWEQILGFKISERCLTRLIKSELTTDFISNKEFPNEKRLSDFLIKYEITNKP</sequence>
<protein>
    <submittedName>
        <fullName evidence="1">Uncharacterized protein</fullName>
    </submittedName>
</protein>
<evidence type="ECO:0000313" key="1">
    <source>
        <dbReference type="EMBL" id="MCT7947706.1"/>
    </source>
</evidence>
<gene>
    <name evidence="1" type="ORF">NE536_20340</name>
</gene>
<proteinExistence type="predicted"/>
<dbReference type="RefSeq" id="WP_261273859.1">
    <property type="nucleotide sequence ID" value="NZ_JAMTCC010000050.1"/>
</dbReference>
<reference evidence="1" key="1">
    <citation type="journal article" date="2023" name="Int. J. Syst. Evol. Microbiol.">
        <title>&lt;i&gt;Shewanella septentrionalis&lt;/i&gt; sp. nov. and &lt;i&gt;Shewanella holmiensis&lt;/i&gt; sp. nov., isolated from Baltic Sea water and sediments.</title>
        <authorList>
            <person name="Martin-Rodriguez A.J."/>
            <person name="Thorell K."/>
            <person name="Joffre E."/>
            <person name="Jensie-Markopoulos S."/>
            <person name="Moore E.R.B."/>
            <person name="Sjoling A."/>
        </authorList>
    </citation>
    <scope>NUCLEOTIDE SEQUENCE</scope>
    <source>
        <strain evidence="1">SP1W3</strain>
    </source>
</reference>
<dbReference type="Proteomes" id="UP001155604">
    <property type="component" value="Unassembled WGS sequence"/>
</dbReference>